<accession>A0ABU5ZHV6</accession>
<keyword evidence="3" id="KW-1185">Reference proteome</keyword>
<name>A0ABU5ZHV6_9BACL</name>
<evidence type="ECO:0000313" key="3">
    <source>
        <dbReference type="Proteomes" id="UP001310386"/>
    </source>
</evidence>
<keyword evidence="1" id="KW-1133">Transmembrane helix</keyword>
<feature type="transmembrane region" description="Helical" evidence="1">
    <location>
        <begin position="37"/>
        <end position="56"/>
    </location>
</feature>
<dbReference type="NCBIfam" id="TIGR02896">
    <property type="entry name" value="spore_III_AF"/>
    <property type="match status" value="1"/>
</dbReference>
<proteinExistence type="predicted"/>
<dbReference type="InterPro" id="IPR014245">
    <property type="entry name" value="Spore_III_AF"/>
</dbReference>
<organism evidence="2 3">
    <name type="scientific">Ferviditalea candida</name>
    <dbReference type="NCBI Taxonomy" id="3108399"/>
    <lineage>
        <taxon>Bacteria</taxon>
        <taxon>Bacillati</taxon>
        <taxon>Bacillota</taxon>
        <taxon>Bacilli</taxon>
        <taxon>Bacillales</taxon>
        <taxon>Paenibacillaceae</taxon>
        <taxon>Ferviditalea</taxon>
    </lineage>
</organism>
<dbReference type="Proteomes" id="UP001310386">
    <property type="component" value="Unassembled WGS sequence"/>
</dbReference>
<keyword evidence="1" id="KW-0812">Transmembrane</keyword>
<evidence type="ECO:0000313" key="2">
    <source>
        <dbReference type="EMBL" id="MEB3101447.1"/>
    </source>
</evidence>
<reference evidence="2" key="1">
    <citation type="submission" date="2023-12" db="EMBL/GenBank/DDBJ databases">
        <title>Fervidustalea candida gen. nov., sp. nov., a novel member of the family Paenibacillaceae isolated from a geothermal area.</title>
        <authorList>
            <person name="Li W.-J."/>
            <person name="Jiao J.-Y."/>
            <person name="Chen Y."/>
        </authorList>
    </citation>
    <scope>NUCLEOTIDE SEQUENCE</scope>
    <source>
        <strain evidence="2">SYSU GA230002</strain>
    </source>
</reference>
<protein>
    <submittedName>
        <fullName evidence="2">Stage III sporulation protein AF</fullName>
    </submittedName>
</protein>
<keyword evidence="1" id="KW-0472">Membrane</keyword>
<sequence length="243" mass="27119">MIAWLSGWLKEIIMVILLATFVDLMLPNSSMQRYVKVVISLFILVVLLSPILSALFDRSFSIKAAAELENWSQADAYGKASEAATRYILQQGEKLREEGVKQAADITRERLAGLIRQQIERTEPQRVREVNVKLDIGPNQSLSIGSVQVVLLNDGERDAVKEKSSGSGTGLTISPVKPIEPVDIKIHVGKQKSEAVPAAARTESENASMRETGRRIKRMLTDQWKIPEDKIQIIFDRDPSKPE</sequence>
<evidence type="ECO:0000256" key="1">
    <source>
        <dbReference type="SAM" id="Phobius"/>
    </source>
</evidence>
<dbReference type="EMBL" id="JAYJLD010000008">
    <property type="protein sequence ID" value="MEB3101447.1"/>
    <property type="molecule type" value="Genomic_DNA"/>
</dbReference>
<gene>
    <name evidence="2" type="primary">spoIIIAF</name>
    <name evidence="2" type="ORF">VF724_07185</name>
</gene>
<feature type="transmembrane region" description="Helical" evidence="1">
    <location>
        <begin position="12"/>
        <end position="31"/>
    </location>
</feature>
<dbReference type="RefSeq" id="WP_371753567.1">
    <property type="nucleotide sequence ID" value="NZ_JAYJLD010000008.1"/>
</dbReference>
<comment type="caution">
    <text evidence="2">The sequence shown here is derived from an EMBL/GenBank/DDBJ whole genome shotgun (WGS) entry which is preliminary data.</text>
</comment>
<dbReference type="Pfam" id="PF09581">
    <property type="entry name" value="Spore_III_AF"/>
    <property type="match status" value="1"/>
</dbReference>